<protein>
    <recommendedName>
        <fullName evidence="1">DNA-directed DNA polymerase</fullName>
        <ecNumber evidence="1">2.7.7.7</ecNumber>
    </recommendedName>
</protein>
<dbReference type="AlphaFoldDB" id="A0A3B0RP90"/>
<gene>
    <name evidence="8" type="ORF">MNBD_ALPHA05-1052</name>
</gene>
<evidence type="ECO:0000256" key="6">
    <source>
        <dbReference type="ARBA" id="ARBA00034754"/>
    </source>
</evidence>
<organism evidence="8">
    <name type="scientific">hydrothermal vent metagenome</name>
    <dbReference type="NCBI Taxonomy" id="652676"/>
    <lineage>
        <taxon>unclassified sequences</taxon>
        <taxon>metagenomes</taxon>
        <taxon>ecological metagenomes</taxon>
    </lineage>
</organism>
<dbReference type="EC" id="2.7.7.7" evidence="1"/>
<keyword evidence="3 8" id="KW-0548">Nucleotidyltransferase</keyword>
<dbReference type="PANTHER" id="PTHR34388:SF1">
    <property type="entry name" value="DNA POLYMERASE III SUBUNIT DELTA"/>
    <property type="match status" value="1"/>
</dbReference>
<accession>A0A3B0RP90</accession>
<keyword evidence="4" id="KW-0235">DNA replication</keyword>
<comment type="similarity">
    <text evidence="6">Belongs to the DNA polymerase HolA subunit family.</text>
</comment>
<name>A0A3B0RP90_9ZZZZ</name>
<dbReference type="EMBL" id="UOEH01000117">
    <property type="protein sequence ID" value="VAV93482.1"/>
    <property type="molecule type" value="Genomic_DNA"/>
</dbReference>
<sequence length="351" mass="37382">MVALKGRAIKSFLSGRDKAVAAILIYGPDGGLVRERSDALARFIVEDFKDPFNFIELTDADIKAEPGRIGDEAAALSFTGGERVVRLRTSGEASAKSVAAFIKDLDAGHVLPNGIVLIEAGELPPRSGLRKAFEKAKSAAALPCYVDGPGDVREMATAAASVEELRFDEDALDLMVAILGEDRGLSRAEINKLIVYKGPKSLRSGPGTISLEDVRASLVSGLGDAMEDTAGAAADGNPARLAAALHKAATAGVAPVSLLRALQRQFSRLKAASDNVERGESPASAMKKLRPPVFFAEQRAFEARLYKWRGAKLDNALRMLIDTEFEAKTTGAPQRELVERAALRLAIMAGR</sequence>
<dbReference type="InterPro" id="IPR005790">
    <property type="entry name" value="DNA_polIII_delta"/>
</dbReference>
<evidence type="ECO:0000256" key="7">
    <source>
        <dbReference type="ARBA" id="ARBA00049244"/>
    </source>
</evidence>
<dbReference type="InterPro" id="IPR027417">
    <property type="entry name" value="P-loop_NTPase"/>
</dbReference>
<evidence type="ECO:0000256" key="2">
    <source>
        <dbReference type="ARBA" id="ARBA00022679"/>
    </source>
</evidence>
<dbReference type="GO" id="GO:0003887">
    <property type="term" value="F:DNA-directed DNA polymerase activity"/>
    <property type="evidence" value="ECO:0007669"/>
    <property type="project" value="UniProtKB-KW"/>
</dbReference>
<dbReference type="SUPFAM" id="SSF52540">
    <property type="entry name" value="P-loop containing nucleoside triphosphate hydrolases"/>
    <property type="match status" value="1"/>
</dbReference>
<dbReference type="SUPFAM" id="SSF48019">
    <property type="entry name" value="post-AAA+ oligomerization domain-like"/>
    <property type="match status" value="1"/>
</dbReference>
<dbReference type="PANTHER" id="PTHR34388">
    <property type="entry name" value="DNA POLYMERASE III SUBUNIT DELTA"/>
    <property type="match status" value="1"/>
</dbReference>
<dbReference type="InterPro" id="IPR008921">
    <property type="entry name" value="DNA_pol3_clamp-load_cplx_C"/>
</dbReference>
<keyword evidence="5" id="KW-0239">DNA-directed DNA polymerase</keyword>
<comment type="catalytic activity">
    <reaction evidence="7">
        <text>DNA(n) + a 2'-deoxyribonucleoside 5'-triphosphate = DNA(n+1) + diphosphate</text>
        <dbReference type="Rhea" id="RHEA:22508"/>
        <dbReference type="Rhea" id="RHEA-COMP:17339"/>
        <dbReference type="Rhea" id="RHEA-COMP:17340"/>
        <dbReference type="ChEBI" id="CHEBI:33019"/>
        <dbReference type="ChEBI" id="CHEBI:61560"/>
        <dbReference type="ChEBI" id="CHEBI:173112"/>
        <dbReference type="EC" id="2.7.7.7"/>
    </reaction>
</comment>
<dbReference type="Gene3D" id="1.20.272.10">
    <property type="match status" value="1"/>
</dbReference>
<dbReference type="GO" id="GO:0009360">
    <property type="term" value="C:DNA polymerase III complex"/>
    <property type="evidence" value="ECO:0007669"/>
    <property type="project" value="TreeGrafter"/>
</dbReference>
<dbReference type="GO" id="GO:0003677">
    <property type="term" value="F:DNA binding"/>
    <property type="evidence" value="ECO:0007669"/>
    <property type="project" value="InterPro"/>
</dbReference>
<keyword evidence="2 8" id="KW-0808">Transferase</keyword>
<dbReference type="NCBIfam" id="TIGR01128">
    <property type="entry name" value="holA"/>
    <property type="match status" value="1"/>
</dbReference>
<evidence type="ECO:0000256" key="3">
    <source>
        <dbReference type="ARBA" id="ARBA00022695"/>
    </source>
</evidence>
<evidence type="ECO:0000256" key="5">
    <source>
        <dbReference type="ARBA" id="ARBA00022932"/>
    </source>
</evidence>
<proteinExistence type="inferred from homology"/>
<dbReference type="Gene3D" id="3.40.50.300">
    <property type="entry name" value="P-loop containing nucleotide triphosphate hydrolases"/>
    <property type="match status" value="1"/>
</dbReference>
<evidence type="ECO:0000313" key="8">
    <source>
        <dbReference type="EMBL" id="VAV93482.1"/>
    </source>
</evidence>
<evidence type="ECO:0000256" key="4">
    <source>
        <dbReference type="ARBA" id="ARBA00022705"/>
    </source>
</evidence>
<evidence type="ECO:0000256" key="1">
    <source>
        <dbReference type="ARBA" id="ARBA00012417"/>
    </source>
</evidence>
<dbReference type="GO" id="GO:0006261">
    <property type="term" value="P:DNA-templated DNA replication"/>
    <property type="evidence" value="ECO:0007669"/>
    <property type="project" value="TreeGrafter"/>
</dbReference>
<reference evidence="8" key="1">
    <citation type="submission" date="2018-06" db="EMBL/GenBank/DDBJ databases">
        <authorList>
            <person name="Zhirakovskaya E."/>
        </authorList>
    </citation>
    <scope>NUCLEOTIDE SEQUENCE</scope>
</reference>